<comment type="subcellular location">
    <subcellularLocation>
        <location evidence="1">Cell membrane</location>
        <topology evidence="1">Multi-pass membrane protein</topology>
    </subcellularLocation>
</comment>
<dbReference type="GO" id="GO:0005886">
    <property type="term" value="C:plasma membrane"/>
    <property type="evidence" value="ECO:0007669"/>
    <property type="project" value="UniProtKB-SubCell"/>
</dbReference>
<feature type="domain" description="Ionotropic glutamate receptor C-terminal" evidence="10">
    <location>
        <begin position="292"/>
        <end position="384"/>
    </location>
</feature>
<comment type="similarity">
    <text evidence="2">Belongs to the glutamate-gated ion channel (TC 1.A.10.1) family.</text>
</comment>
<dbReference type="AlphaFoldDB" id="A0A1B3B7C1"/>
<evidence type="ECO:0000256" key="6">
    <source>
        <dbReference type="ARBA" id="ARBA00023136"/>
    </source>
</evidence>
<dbReference type="PANTHER" id="PTHR42643">
    <property type="entry name" value="IONOTROPIC RECEPTOR 20A-RELATED"/>
    <property type="match status" value="1"/>
</dbReference>
<keyword evidence="5 9" id="KW-1133">Transmembrane helix</keyword>
<name>A0A1B3B7C1_SCAPY</name>
<dbReference type="GO" id="GO:0050907">
    <property type="term" value="P:detection of chemical stimulus involved in sensory perception"/>
    <property type="evidence" value="ECO:0007669"/>
    <property type="project" value="UniProtKB-ARBA"/>
</dbReference>
<dbReference type="InterPro" id="IPR001320">
    <property type="entry name" value="Iontro_rcpt_C"/>
</dbReference>
<feature type="transmembrane region" description="Helical" evidence="9">
    <location>
        <begin position="294"/>
        <end position="317"/>
    </location>
</feature>
<protein>
    <submittedName>
        <fullName evidence="12">Putative ionotropic receptor IR2</fullName>
    </submittedName>
</protein>
<evidence type="ECO:0000256" key="7">
    <source>
        <dbReference type="ARBA" id="ARBA00023170"/>
    </source>
</evidence>
<dbReference type="SUPFAM" id="SSF53850">
    <property type="entry name" value="Periplasmic binding protein-like II"/>
    <property type="match status" value="1"/>
</dbReference>
<evidence type="ECO:0000256" key="8">
    <source>
        <dbReference type="ARBA" id="ARBA00023180"/>
    </source>
</evidence>
<sequence>MKWNQGMMLLSLKKNYSLENVLTVRNHAKTSVIVDCSCSECKEVLQISSEGKYFNKTYQWMIWDLKNTGLEELIGDLNNIGPNAQITYVNRTQLSQSIEIDIETYSFYDVHSKGRHLNAPLEVVHYADWRDGKLMAYQDVLKLQGIRHRDQFKQLKLRGATVIDQDNIVNDSQIISILSSSGKEDGVAAFTKYHYVLSTILQERFNFTLSFRNLRGWAGRLRGGIFRLGFLGVVMRNEADVGASGAFNRINRLAEFDTIHQSWKFDSAFMYRFTSDIDADGMSGNFLAPFAMQVWLMSAATVLLVMVLWYIVAWLVSKTFNEGERDRDGFLLKAFAAVCQQGLDPIPSGIPSRTIVFTLLLFSLVMYNFYTSSVVGGLLNSSEQGPKTVAEIVNSPLKLSFEDIGYYKVLFKNPTNALVMRMYKTKVLPERGSDELEVFSHIKEAIPFLKKGGYAFHCERVDAYPEIARHFDANEICDLRIVSGLLDKGLMNFIVTKNSMYTELFRVMMCRARETGIIMRTLTIHQPRRPECQSSYTVYPVAVSGVLSAFMLLGVGMLFALIVLIGEFLYYRFNERIKMQAQKYLENFCRNSF</sequence>
<keyword evidence="6 9" id="KW-0472">Membrane</keyword>
<keyword evidence="8" id="KW-0325">Glycoprotein</keyword>
<dbReference type="Gene3D" id="1.10.287.70">
    <property type="match status" value="1"/>
</dbReference>
<feature type="transmembrane region" description="Helical" evidence="9">
    <location>
        <begin position="538"/>
        <end position="571"/>
    </location>
</feature>
<keyword evidence="4 9" id="KW-0812">Transmembrane</keyword>
<keyword evidence="3" id="KW-1003">Cell membrane</keyword>
<evidence type="ECO:0000256" key="4">
    <source>
        <dbReference type="ARBA" id="ARBA00022692"/>
    </source>
</evidence>
<dbReference type="EMBL" id="KU291856">
    <property type="protein sequence ID" value="AOE48106.1"/>
    <property type="molecule type" value="mRNA"/>
</dbReference>
<dbReference type="InterPro" id="IPR052192">
    <property type="entry name" value="Insect_Ionotropic_Sensory_Rcpt"/>
</dbReference>
<feature type="transmembrane region" description="Helical" evidence="9">
    <location>
        <begin position="355"/>
        <end position="379"/>
    </location>
</feature>
<organism evidence="12">
    <name type="scientific">Scaeva pyrastri</name>
    <name type="common">Hoverfly</name>
    <name type="synonym">Musca pyrastri</name>
    <dbReference type="NCBI Taxonomy" id="219539"/>
    <lineage>
        <taxon>Eukaryota</taxon>
        <taxon>Metazoa</taxon>
        <taxon>Ecdysozoa</taxon>
        <taxon>Arthropoda</taxon>
        <taxon>Hexapoda</taxon>
        <taxon>Insecta</taxon>
        <taxon>Pterygota</taxon>
        <taxon>Neoptera</taxon>
        <taxon>Endopterygota</taxon>
        <taxon>Diptera</taxon>
        <taxon>Brachycera</taxon>
        <taxon>Muscomorpha</taxon>
        <taxon>Syrphoidea</taxon>
        <taxon>Syrphidae</taxon>
        <taxon>Syrphinae</taxon>
        <taxon>Syrphini</taxon>
        <taxon>Scaeva</taxon>
    </lineage>
</organism>
<evidence type="ECO:0000256" key="5">
    <source>
        <dbReference type="ARBA" id="ARBA00022989"/>
    </source>
</evidence>
<dbReference type="InterPro" id="IPR057074">
    <property type="entry name" value="IR75A_N"/>
</dbReference>
<evidence type="ECO:0000256" key="9">
    <source>
        <dbReference type="SAM" id="Phobius"/>
    </source>
</evidence>
<evidence type="ECO:0000256" key="1">
    <source>
        <dbReference type="ARBA" id="ARBA00004651"/>
    </source>
</evidence>
<proteinExistence type="evidence at transcript level"/>
<dbReference type="Pfam" id="PF00060">
    <property type="entry name" value="Lig_chan"/>
    <property type="match status" value="1"/>
</dbReference>
<evidence type="ECO:0000256" key="2">
    <source>
        <dbReference type="ARBA" id="ARBA00008685"/>
    </source>
</evidence>
<evidence type="ECO:0000313" key="12">
    <source>
        <dbReference type="EMBL" id="AOE48106.1"/>
    </source>
</evidence>
<evidence type="ECO:0000259" key="10">
    <source>
        <dbReference type="Pfam" id="PF00060"/>
    </source>
</evidence>
<evidence type="ECO:0000256" key="3">
    <source>
        <dbReference type="ARBA" id="ARBA00022475"/>
    </source>
</evidence>
<feature type="domain" description="Ionotropic receptor 75a N-terminal" evidence="11">
    <location>
        <begin position="11"/>
        <end position="162"/>
    </location>
</feature>
<keyword evidence="7 12" id="KW-0675">Receptor</keyword>
<evidence type="ECO:0000259" key="11">
    <source>
        <dbReference type="Pfam" id="PF24576"/>
    </source>
</evidence>
<reference evidence="12" key="2">
    <citation type="journal article" date="2016" name="PLoS ONE">
        <title>Molecular Characterization and Sex Distribution of Chemosensory Receptor Gene Family Based on Transcriptome Analysis of Scaeva pyrastri.</title>
        <authorList>
            <person name="Li X.M."/>
            <person name="Zhu X.Y."/>
            <person name="He P."/>
            <person name="Xu L."/>
            <person name="Sun L."/>
            <person name="Chen L."/>
            <person name="Wang Z.Q."/>
            <person name="Deng D.G."/>
            <person name="Zhang Y.N."/>
        </authorList>
    </citation>
    <scope>NUCLEOTIDE SEQUENCE</scope>
</reference>
<dbReference type="GO" id="GO:0015276">
    <property type="term" value="F:ligand-gated monoatomic ion channel activity"/>
    <property type="evidence" value="ECO:0007669"/>
    <property type="project" value="InterPro"/>
</dbReference>
<reference evidence="12" key="1">
    <citation type="submission" date="2015-12" db="EMBL/GenBank/DDBJ databases">
        <authorList>
            <person name="Shamseldin A."/>
            <person name="Moawad H."/>
            <person name="Abd El-Rahim W.M."/>
            <person name="Sadowsky M.J."/>
        </authorList>
    </citation>
    <scope>NUCLEOTIDE SEQUENCE</scope>
</reference>
<dbReference type="PANTHER" id="PTHR42643:SF32">
    <property type="entry name" value="IONOTROPIC RECEPTOR 31A, ISOFORM C-RELATED"/>
    <property type="match status" value="1"/>
</dbReference>
<accession>A0A1B3B7C1</accession>
<dbReference type="Pfam" id="PF24576">
    <property type="entry name" value="IR75A_N"/>
    <property type="match status" value="1"/>
</dbReference>